<dbReference type="Pfam" id="PF13442">
    <property type="entry name" value="Cytochrome_CBB3"/>
    <property type="match status" value="1"/>
</dbReference>
<evidence type="ECO:0000313" key="10">
    <source>
        <dbReference type="EMBL" id="CAA9579968.1"/>
    </source>
</evidence>
<dbReference type="PANTHER" id="PTHR19328">
    <property type="entry name" value="HEDGEHOG-INTERACTING PROTEIN"/>
    <property type="match status" value="1"/>
</dbReference>
<feature type="compositionally biased region" description="Polar residues" evidence="7">
    <location>
        <begin position="119"/>
        <end position="128"/>
    </location>
</feature>
<feature type="region of interest" description="Disordered" evidence="7">
    <location>
        <begin position="109"/>
        <end position="153"/>
    </location>
</feature>
<dbReference type="GO" id="GO:0020037">
    <property type="term" value="F:heme binding"/>
    <property type="evidence" value="ECO:0007669"/>
    <property type="project" value="InterPro"/>
</dbReference>
<evidence type="ECO:0000259" key="9">
    <source>
        <dbReference type="PROSITE" id="PS51007"/>
    </source>
</evidence>
<dbReference type="Pfam" id="PF07995">
    <property type="entry name" value="GSDH"/>
    <property type="match status" value="1"/>
</dbReference>
<evidence type="ECO:0000256" key="3">
    <source>
        <dbReference type="ARBA" id="ARBA00022723"/>
    </source>
</evidence>
<keyword evidence="2 6" id="KW-0349">Heme</keyword>
<dbReference type="GO" id="GO:0005506">
    <property type="term" value="F:iron ion binding"/>
    <property type="evidence" value="ECO:0007669"/>
    <property type="project" value="InterPro"/>
</dbReference>
<name>A0A6J4VIV3_9DEIN</name>
<proteinExistence type="predicted"/>
<keyword evidence="3 6" id="KW-0479">Metal-binding</keyword>
<dbReference type="Gene3D" id="2.120.10.30">
    <property type="entry name" value="TolB, C-terminal domain"/>
    <property type="match status" value="1"/>
</dbReference>
<keyword evidence="5 6" id="KW-0408">Iron</keyword>
<dbReference type="InterPro" id="IPR011042">
    <property type="entry name" value="6-blade_b-propeller_TolB-like"/>
</dbReference>
<dbReference type="PRINTS" id="PR00605">
    <property type="entry name" value="CYTCHROMECIC"/>
</dbReference>
<keyword evidence="1" id="KW-0813">Transport</keyword>
<organism evidence="10">
    <name type="scientific">uncultured Truepera sp</name>
    <dbReference type="NCBI Taxonomy" id="543023"/>
    <lineage>
        <taxon>Bacteria</taxon>
        <taxon>Thermotogati</taxon>
        <taxon>Deinococcota</taxon>
        <taxon>Deinococci</taxon>
        <taxon>Trueperales</taxon>
        <taxon>Trueperaceae</taxon>
        <taxon>Truepera</taxon>
        <taxon>environmental samples</taxon>
    </lineage>
</organism>
<protein>
    <recommendedName>
        <fullName evidence="9">Cytochrome c domain-containing protein</fullName>
    </recommendedName>
</protein>
<sequence length="561" mass="60045">MTQRTFVTFSTVALALALSAGTAQNEGEQVYQQCAACHGAEGEGIGAAPALAGNQNLQEASYHISRILNGGAGMPAFRDQLSDAEIAAVATFERTSWGNDFGEVTAEQVAQERGGQATGGSEDTTGQSEAGAEAVSEERTNVEETAGTASAAQSPVTISTEVIAEGLVSPVQLTAPEGDDRRFVVDRVGMIYILNADDQRLETPFLNLSDKLVDLQEDFDERGLLGLAFHPNYAENGHFYVYYSSPLRESAPDNWDHTARVSEFTVLADKPNRADPNSERVLLEVDQPQFNHNGGALAFSPEDGYLYIALGDGGAADDVALGHPPMGHGQDVTSLLGNVLRIDVDRGWPGYAVPQDNPLVDKEGHDEIYSWGWRNPWRMSFDRGGDHGLFVATNGQNLWEAVYEASEPGNYGWNLLEGTHCFDPKLPNESPENCARVGANGEPLQLPVIEYPHLANQGDSVVAGASVIGGYVYRGAAIPELTGRYVFGDWSSDFAEPKGQLLMATLTNTPGALWALEQIAQLDAYVLGFGEDSSGELYALTTESTGPTGTTGKVHRIVAGQ</sequence>
<dbReference type="InterPro" id="IPR008168">
    <property type="entry name" value="Cyt_C_IC"/>
</dbReference>
<dbReference type="AlphaFoldDB" id="A0A6J4VIV3"/>
<dbReference type="Gene3D" id="1.10.760.10">
    <property type="entry name" value="Cytochrome c-like domain"/>
    <property type="match status" value="1"/>
</dbReference>
<dbReference type="InterPro" id="IPR036909">
    <property type="entry name" value="Cyt_c-like_dom_sf"/>
</dbReference>
<evidence type="ECO:0000256" key="1">
    <source>
        <dbReference type="ARBA" id="ARBA00022448"/>
    </source>
</evidence>
<dbReference type="GO" id="GO:0009055">
    <property type="term" value="F:electron transfer activity"/>
    <property type="evidence" value="ECO:0007669"/>
    <property type="project" value="InterPro"/>
</dbReference>
<evidence type="ECO:0000256" key="6">
    <source>
        <dbReference type="PROSITE-ProRule" id="PRU00433"/>
    </source>
</evidence>
<dbReference type="SUPFAM" id="SSF46626">
    <property type="entry name" value="Cytochrome c"/>
    <property type="match status" value="1"/>
</dbReference>
<gene>
    <name evidence="10" type="ORF">AVDCRST_MAG86-2662</name>
</gene>
<keyword evidence="4" id="KW-0249">Electron transport</keyword>
<evidence type="ECO:0000256" key="7">
    <source>
        <dbReference type="SAM" id="MobiDB-lite"/>
    </source>
</evidence>
<keyword evidence="8" id="KW-0732">Signal</keyword>
<dbReference type="PANTHER" id="PTHR19328:SF75">
    <property type="entry name" value="ALDOSE SUGAR DEHYDROGENASE YLII"/>
    <property type="match status" value="1"/>
</dbReference>
<feature type="domain" description="Cytochrome c" evidence="9">
    <location>
        <begin position="22"/>
        <end position="97"/>
    </location>
</feature>
<evidence type="ECO:0000256" key="5">
    <source>
        <dbReference type="ARBA" id="ARBA00023004"/>
    </source>
</evidence>
<evidence type="ECO:0000256" key="4">
    <source>
        <dbReference type="ARBA" id="ARBA00022982"/>
    </source>
</evidence>
<dbReference type="InterPro" id="IPR009056">
    <property type="entry name" value="Cyt_c-like_dom"/>
</dbReference>
<reference evidence="10" key="1">
    <citation type="submission" date="2020-02" db="EMBL/GenBank/DDBJ databases">
        <authorList>
            <person name="Meier V. D."/>
        </authorList>
    </citation>
    <scope>NUCLEOTIDE SEQUENCE</scope>
    <source>
        <strain evidence="10">AVDCRST_MAG86</strain>
    </source>
</reference>
<accession>A0A6J4VIV3</accession>
<evidence type="ECO:0000256" key="2">
    <source>
        <dbReference type="ARBA" id="ARBA00022617"/>
    </source>
</evidence>
<feature type="signal peptide" evidence="8">
    <location>
        <begin position="1"/>
        <end position="25"/>
    </location>
</feature>
<dbReference type="InterPro" id="IPR012938">
    <property type="entry name" value="Glc/Sorbosone_DH"/>
</dbReference>
<dbReference type="SUPFAM" id="SSF50952">
    <property type="entry name" value="Soluble quinoprotein glucose dehydrogenase"/>
    <property type="match status" value="1"/>
</dbReference>
<dbReference type="PROSITE" id="PS51007">
    <property type="entry name" value="CYTC"/>
    <property type="match status" value="1"/>
</dbReference>
<evidence type="ECO:0000256" key="8">
    <source>
        <dbReference type="SAM" id="SignalP"/>
    </source>
</evidence>
<dbReference type="InterPro" id="IPR011041">
    <property type="entry name" value="Quinoprot_gluc/sorb_DH_b-prop"/>
</dbReference>
<dbReference type="EMBL" id="CADCWP010000238">
    <property type="protein sequence ID" value="CAA9579968.1"/>
    <property type="molecule type" value="Genomic_DNA"/>
</dbReference>
<feature type="chain" id="PRO_5026729527" description="Cytochrome c domain-containing protein" evidence="8">
    <location>
        <begin position="26"/>
        <end position="561"/>
    </location>
</feature>